<keyword evidence="1" id="KW-0732">Signal</keyword>
<feature type="domain" description="DUF5683" evidence="2">
    <location>
        <begin position="68"/>
        <end position="232"/>
    </location>
</feature>
<dbReference type="Proteomes" id="UP000070224">
    <property type="component" value="Unassembled WGS sequence"/>
</dbReference>
<dbReference type="OrthoDB" id="9813910at2"/>
<protein>
    <recommendedName>
        <fullName evidence="2">DUF5683 domain-containing protein</fullName>
    </recommendedName>
</protein>
<dbReference type="RefSeq" id="WP_060935077.1">
    <property type="nucleotide sequence ID" value="NZ_KQ960432.1"/>
</dbReference>
<evidence type="ECO:0000259" key="2">
    <source>
        <dbReference type="Pfam" id="PF18935"/>
    </source>
</evidence>
<feature type="chain" id="PRO_5007462305" description="DUF5683 domain-containing protein" evidence="1">
    <location>
        <begin position="21"/>
        <end position="232"/>
    </location>
</feature>
<comment type="caution">
    <text evidence="3">The sequence shown here is derived from an EMBL/GenBank/DDBJ whole genome shotgun (WGS) entry which is preliminary data.</text>
</comment>
<accession>A0A134BB04</accession>
<dbReference type="STRING" id="322095.HMPREF3185_00618"/>
<evidence type="ECO:0000256" key="1">
    <source>
        <dbReference type="SAM" id="SignalP"/>
    </source>
</evidence>
<dbReference type="Pfam" id="PF18935">
    <property type="entry name" value="DUF5683"/>
    <property type="match status" value="1"/>
</dbReference>
<evidence type="ECO:0000313" key="4">
    <source>
        <dbReference type="Proteomes" id="UP000070224"/>
    </source>
</evidence>
<dbReference type="AlphaFoldDB" id="A0A134BB04"/>
<keyword evidence="4" id="KW-1185">Reference proteome</keyword>
<dbReference type="InterPro" id="IPR043738">
    <property type="entry name" value="DUF5683"/>
</dbReference>
<organism evidence="3 4">
    <name type="scientific">Porphyromonas somerae</name>
    <dbReference type="NCBI Taxonomy" id="322095"/>
    <lineage>
        <taxon>Bacteria</taxon>
        <taxon>Pseudomonadati</taxon>
        <taxon>Bacteroidota</taxon>
        <taxon>Bacteroidia</taxon>
        <taxon>Bacteroidales</taxon>
        <taxon>Porphyromonadaceae</taxon>
        <taxon>Porphyromonas</taxon>
    </lineage>
</organism>
<reference evidence="4" key="1">
    <citation type="submission" date="2016-01" db="EMBL/GenBank/DDBJ databases">
        <authorList>
            <person name="Mitreva M."/>
            <person name="Pepin K.H."/>
            <person name="Mihindukulasuriya K.A."/>
            <person name="Fulton R."/>
            <person name="Fronick C."/>
            <person name="O'Laughlin M."/>
            <person name="Miner T."/>
            <person name="Herter B."/>
            <person name="Rosa B.A."/>
            <person name="Cordes M."/>
            <person name="Tomlinson C."/>
            <person name="Wollam A."/>
            <person name="Palsikar V.B."/>
            <person name="Mardis E.R."/>
            <person name="Wilson R.K."/>
        </authorList>
    </citation>
    <scope>NUCLEOTIDE SEQUENCE [LARGE SCALE GENOMIC DNA]</scope>
    <source>
        <strain evidence="4">KA00683</strain>
    </source>
</reference>
<name>A0A134BB04_9PORP</name>
<dbReference type="PATRIC" id="fig|322095.3.peg.611"/>
<evidence type="ECO:0000313" key="3">
    <source>
        <dbReference type="EMBL" id="KXB77104.1"/>
    </source>
</evidence>
<sequence length="232" mass="26301">MRIRLLIALLSLLILPHATAWSQESLVPTTYDMPSLLSASDSVAPSTQEPLPSFEKQALKIQQQALWQPNSTKAILWAFLPGGGQIYNRKYWKLPIVWGAFMACYYSITWNNRQYQEYHAAYRDLSGPDPEHNTSWLVFAPTGAQASDYQQYQSSLRSTLKRGNDFYRRYRDLSIVATVLVYGLSILDAYVDAELYTFDISPDLSLRVVPEVGLPKLGLPSYQMGVNCSLTF</sequence>
<dbReference type="EMBL" id="LSDK01000049">
    <property type="protein sequence ID" value="KXB77104.1"/>
    <property type="molecule type" value="Genomic_DNA"/>
</dbReference>
<feature type="signal peptide" evidence="1">
    <location>
        <begin position="1"/>
        <end position="20"/>
    </location>
</feature>
<gene>
    <name evidence="3" type="ORF">HMPREF3185_00618</name>
</gene>
<proteinExistence type="predicted"/>